<dbReference type="Pfam" id="PF05437">
    <property type="entry name" value="AzlD"/>
    <property type="match status" value="1"/>
</dbReference>
<gene>
    <name evidence="2" type="ORF">SAMN05421736_10940</name>
</gene>
<evidence type="ECO:0000313" key="2">
    <source>
        <dbReference type="EMBL" id="SDZ28891.1"/>
    </source>
</evidence>
<name>A0A1H3RUD8_9BACI</name>
<dbReference type="STRING" id="1503961.SAMN05421736_10940"/>
<proteinExistence type="predicted"/>
<feature type="transmembrane region" description="Helical" evidence="1">
    <location>
        <begin position="89"/>
        <end position="107"/>
    </location>
</feature>
<feature type="transmembrane region" description="Helical" evidence="1">
    <location>
        <begin position="65"/>
        <end position="83"/>
    </location>
</feature>
<feature type="transmembrane region" description="Helical" evidence="1">
    <location>
        <begin position="40"/>
        <end position="58"/>
    </location>
</feature>
<reference evidence="3" key="1">
    <citation type="submission" date="2016-10" db="EMBL/GenBank/DDBJ databases">
        <authorList>
            <person name="Varghese N."/>
            <person name="Submissions S."/>
        </authorList>
    </citation>
    <scope>NUCLEOTIDE SEQUENCE [LARGE SCALE GENOMIC DNA]</scope>
    <source>
        <strain evidence="3">SP</strain>
    </source>
</reference>
<protein>
    <submittedName>
        <fullName evidence="2">Branched-chain amino acid transport protein AzlD</fullName>
    </submittedName>
</protein>
<dbReference type="Proteomes" id="UP000198935">
    <property type="component" value="Unassembled WGS sequence"/>
</dbReference>
<keyword evidence="1" id="KW-0472">Membrane</keyword>
<organism evidence="2 3">
    <name type="scientific">Evansella caseinilytica</name>
    <dbReference type="NCBI Taxonomy" id="1503961"/>
    <lineage>
        <taxon>Bacteria</taxon>
        <taxon>Bacillati</taxon>
        <taxon>Bacillota</taxon>
        <taxon>Bacilli</taxon>
        <taxon>Bacillales</taxon>
        <taxon>Bacillaceae</taxon>
        <taxon>Evansella</taxon>
    </lineage>
</organism>
<dbReference type="InterPro" id="IPR008407">
    <property type="entry name" value="Brnchd-chn_aa_trnsp_AzlD"/>
</dbReference>
<feature type="transmembrane region" description="Helical" evidence="1">
    <location>
        <begin position="7"/>
        <end position="28"/>
    </location>
</feature>
<dbReference type="AlphaFoldDB" id="A0A1H3RUD8"/>
<accession>A0A1H3RUD8</accession>
<sequence>MSLAQQIITISVVVFGTVLTRFIPFLLFPPGKTTPPYVQYLGSVLPLAVLGLLVVYCLKDVTLLAGNHGIPEFIGIAVVAGLHLWKGQMLLSIAAGTITYMMLVQFIF</sequence>
<evidence type="ECO:0000256" key="1">
    <source>
        <dbReference type="SAM" id="Phobius"/>
    </source>
</evidence>
<keyword evidence="1" id="KW-1133">Transmembrane helix</keyword>
<dbReference type="OrthoDB" id="308265at2"/>
<keyword evidence="3" id="KW-1185">Reference proteome</keyword>
<evidence type="ECO:0000313" key="3">
    <source>
        <dbReference type="Proteomes" id="UP000198935"/>
    </source>
</evidence>
<keyword evidence="1" id="KW-0812">Transmembrane</keyword>
<dbReference type="PIRSF" id="PIRSF003203">
    <property type="entry name" value="AzlD"/>
    <property type="match status" value="1"/>
</dbReference>
<dbReference type="EMBL" id="FNPI01000009">
    <property type="protein sequence ID" value="SDZ28891.1"/>
    <property type="molecule type" value="Genomic_DNA"/>
</dbReference>